<protein>
    <submittedName>
        <fullName evidence="2">Uncharacterized protein</fullName>
    </submittedName>
</protein>
<keyword evidence="1" id="KW-0732">Signal</keyword>
<accession>A0ABR1PX20</accession>
<evidence type="ECO:0000313" key="3">
    <source>
        <dbReference type="Proteomes" id="UP001391051"/>
    </source>
</evidence>
<gene>
    <name evidence="2" type="ORF">PG986_013946</name>
</gene>
<dbReference type="EMBL" id="JAQQWE010000009">
    <property type="protein sequence ID" value="KAK7941559.1"/>
    <property type="molecule type" value="Genomic_DNA"/>
</dbReference>
<evidence type="ECO:0000256" key="1">
    <source>
        <dbReference type="SAM" id="SignalP"/>
    </source>
</evidence>
<sequence length="83" mass="8839">MKFSALIMAFATAFVASESLVDPQTNTTLEGLKARAKGGEVIIGCQVRGAQCSYFKNGKKADDNYEALCASDLSLVDGNPINY</sequence>
<name>A0ABR1PX20_9PEZI</name>
<reference evidence="2 3" key="1">
    <citation type="submission" date="2023-01" db="EMBL/GenBank/DDBJ databases">
        <title>Analysis of 21 Apiospora genomes using comparative genomics revels a genus with tremendous synthesis potential of carbohydrate active enzymes and secondary metabolites.</title>
        <authorList>
            <person name="Sorensen T."/>
        </authorList>
    </citation>
    <scope>NUCLEOTIDE SEQUENCE [LARGE SCALE GENOMIC DNA]</scope>
    <source>
        <strain evidence="2 3">CBS 24483</strain>
    </source>
</reference>
<comment type="caution">
    <text evidence="2">The sequence shown here is derived from an EMBL/GenBank/DDBJ whole genome shotgun (WGS) entry which is preliminary data.</text>
</comment>
<organism evidence="2 3">
    <name type="scientific">Apiospora aurea</name>
    <dbReference type="NCBI Taxonomy" id="335848"/>
    <lineage>
        <taxon>Eukaryota</taxon>
        <taxon>Fungi</taxon>
        <taxon>Dikarya</taxon>
        <taxon>Ascomycota</taxon>
        <taxon>Pezizomycotina</taxon>
        <taxon>Sordariomycetes</taxon>
        <taxon>Xylariomycetidae</taxon>
        <taxon>Amphisphaeriales</taxon>
        <taxon>Apiosporaceae</taxon>
        <taxon>Apiospora</taxon>
    </lineage>
</organism>
<feature type="signal peptide" evidence="1">
    <location>
        <begin position="1"/>
        <end position="17"/>
    </location>
</feature>
<dbReference type="Proteomes" id="UP001391051">
    <property type="component" value="Unassembled WGS sequence"/>
</dbReference>
<feature type="chain" id="PRO_5045832768" evidence="1">
    <location>
        <begin position="18"/>
        <end position="83"/>
    </location>
</feature>
<keyword evidence="3" id="KW-1185">Reference proteome</keyword>
<dbReference type="RefSeq" id="XP_066694311.1">
    <property type="nucleotide sequence ID" value="XM_066850168.1"/>
</dbReference>
<dbReference type="GeneID" id="92083230"/>
<evidence type="ECO:0000313" key="2">
    <source>
        <dbReference type="EMBL" id="KAK7941559.1"/>
    </source>
</evidence>
<proteinExistence type="predicted"/>